<dbReference type="InterPro" id="IPR036019">
    <property type="entry name" value="MscL_channel"/>
</dbReference>
<keyword evidence="5 11" id="KW-1003">Cell membrane</keyword>
<dbReference type="InterPro" id="IPR037673">
    <property type="entry name" value="MSC/AndL"/>
</dbReference>
<keyword evidence="6 11" id="KW-0812">Transmembrane</keyword>
<evidence type="ECO:0000256" key="7">
    <source>
        <dbReference type="ARBA" id="ARBA00022989"/>
    </source>
</evidence>
<dbReference type="GO" id="GO:0008381">
    <property type="term" value="F:mechanosensitive monoatomic ion channel activity"/>
    <property type="evidence" value="ECO:0007669"/>
    <property type="project" value="UniProtKB-UniRule"/>
</dbReference>
<dbReference type="PRINTS" id="PR01264">
    <property type="entry name" value="MECHCHANNEL"/>
</dbReference>
<organism evidence="12 13">
    <name type="scientific">Romboutsia hominis</name>
    <dbReference type="NCBI Taxonomy" id="1507512"/>
    <lineage>
        <taxon>Bacteria</taxon>
        <taxon>Bacillati</taxon>
        <taxon>Bacillota</taxon>
        <taxon>Clostridia</taxon>
        <taxon>Peptostreptococcales</taxon>
        <taxon>Peptostreptococcaceae</taxon>
        <taxon>Romboutsia</taxon>
    </lineage>
</organism>
<evidence type="ECO:0000256" key="6">
    <source>
        <dbReference type="ARBA" id="ARBA00022692"/>
    </source>
</evidence>
<keyword evidence="4 11" id="KW-0813">Transport</keyword>
<evidence type="ECO:0000256" key="8">
    <source>
        <dbReference type="ARBA" id="ARBA00023065"/>
    </source>
</evidence>
<comment type="subunit">
    <text evidence="3 11">Homopentamer.</text>
</comment>
<comment type="caution">
    <text evidence="11">Lacks conserved residue(s) required for the propagation of feature annotation.</text>
</comment>
<comment type="function">
    <text evidence="11">Channel that opens in response to stretch forces in the membrane lipid bilayer. May participate in the regulation of osmotic pressure changes within the cell.</text>
</comment>
<evidence type="ECO:0000256" key="10">
    <source>
        <dbReference type="ARBA" id="ARBA00023303"/>
    </source>
</evidence>
<keyword evidence="10 11" id="KW-0407">Ion channel</keyword>
<keyword evidence="13" id="KW-1185">Reference proteome</keyword>
<dbReference type="Gene3D" id="1.10.1200.120">
    <property type="entry name" value="Large-conductance mechanosensitive channel, MscL, domain 1"/>
    <property type="match status" value="1"/>
</dbReference>
<dbReference type="Pfam" id="PF01741">
    <property type="entry name" value="MscL"/>
    <property type="match status" value="1"/>
</dbReference>
<dbReference type="NCBIfam" id="TIGR00220">
    <property type="entry name" value="mscL"/>
    <property type="match status" value="1"/>
</dbReference>
<proteinExistence type="inferred from homology"/>
<dbReference type="InterPro" id="IPR001185">
    <property type="entry name" value="MS_channel"/>
</dbReference>
<dbReference type="PANTHER" id="PTHR30266">
    <property type="entry name" value="MECHANOSENSITIVE CHANNEL MSCL"/>
    <property type="match status" value="1"/>
</dbReference>
<evidence type="ECO:0000256" key="1">
    <source>
        <dbReference type="ARBA" id="ARBA00004651"/>
    </source>
</evidence>
<dbReference type="AlphaFoldDB" id="A0A2P2BP42"/>
<protein>
    <recommendedName>
        <fullName evidence="11">Large-conductance mechanosensitive channel</fullName>
    </recommendedName>
</protein>
<gene>
    <name evidence="11" type="primary">mscL</name>
    <name evidence="12" type="ORF">FRIFI_0579</name>
</gene>
<evidence type="ECO:0000313" key="12">
    <source>
        <dbReference type="EMBL" id="CEI72126.1"/>
    </source>
</evidence>
<keyword evidence="7 11" id="KW-1133">Transmembrane helix</keyword>
<dbReference type="NCBIfam" id="NF001843">
    <property type="entry name" value="PRK00567.1-4"/>
    <property type="match status" value="1"/>
</dbReference>
<dbReference type="EMBL" id="LN650648">
    <property type="protein sequence ID" value="CEI72126.1"/>
    <property type="molecule type" value="Genomic_DNA"/>
</dbReference>
<evidence type="ECO:0000313" key="13">
    <source>
        <dbReference type="Proteomes" id="UP000245695"/>
    </source>
</evidence>
<dbReference type="PANTHER" id="PTHR30266:SF2">
    <property type="entry name" value="LARGE-CONDUCTANCE MECHANOSENSITIVE CHANNEL"/>
    <property type="match status" value="1"/>
</dbReference>
<comment type="subcellular location">
    <subcellularLocation>
        <location evidence="1 11">Cell membrane</location>
        <topology evidence="1 11">Multi-pass membrane protein</topology>
    </subcellularLocation>
</comment>
<evidence type="ECO:0000256" key="5">
    <source>
        <dbReference type="ARBA" id="ARBA00022475"/>
    </source>
</evidence>
<evidence type="ECO:0000256" key="2">
    <source>
        <dbReference type="ARBA" id="ARBA00007254"/>
    </source>
</evidence>
<evidence type="ECO:0000256" key="4">
    <source>
        <dbReference type="ARBA" id="ARBA00022448"/>
    </source>
</evidence>
<dbReference type="PROSITE" id="PS01327">
    <property type="entry name" value="MSCL"/>
    <property type="match status" value="1"/>
</dbReference>
<evidence type="ECO:0000256" key="11">
    <source>
        <dbReference type="HAMAP-Rule" id="MF_00115"/>
    </source>
</evidence>
<dbReference type="RefSeq" id="WP_166504934.1">
    <property type="nucleotide sequence ID" value="NZ_JAKNTL010000003.1"/>
</dbReference>
<name>A0A2P2BP42_9FIRM</name>
<keyword evidence="9 11" id="KW-0472">Membrane</keyword>
<dbReference type="InterPro" id="IPR019823">
    <property type="entry name" value="Mechanosensitive_channel_CS"/>
</dbReference>
<feature type="transmembrane region" description="Helical" evidence="11">
    <location>
        <begin position="79"/>
        <end position="100"/>
    </location>
</feature>
<dbReference type="SUPFAM" id="SSF81330">
    <property type="entry name" value="Gated mechanosensitive channel"/>
    <property type="match status" value="1"/>
</dbReference>
<evidence type="ECO:0000256" key="3">
    <source>
        <dbReference type="ARBA" id="ARBA00011255"/>
    </source>
</evidence>
<accession>A0A2P2BP42</accession>
<dbReference type="FunFam" id="1.10.1200.120:FF:000001">
    <property type="entry name" value="Large-conductance mechanosensitive channel"/>
    <property type="match status" value="1"/>
</dbReference>
<dbReference type="KEGG" id="rhom:FRIFI_0579"/>
<comment type="similarity">
    <text evidence="2 11">Belongs to the MscL family.</text>
</comment>
<evidence type="ECO:0000256" key="9">
    <source>
        <dbReference type="ARBA" id="ARBA00023136"/>
    </source>
</evidence>
<reference evidence="12 13" key="1">
    <citation type="submission" date="2014-09" db="EMBL/GenBank/DDBJ databases">
        <authorList>
            <person name="Hornung B.V."/>
        </authorList>
    </citation>
    <scope>NUCLEOTIDE SEQUENCE [LARGE SCALE GENOMIC DNA]</scope>
    <source>
        <strain evidence="12 13">FRIFI</strain>
    </source>
</reference>
<dbReference type="GO" id="GO:0005886">
    <property type="term" value="C:plasma membrane"/>
    <property type="evidence" value="ECO:0007669"/>
    <property type="project" value="UniProtKB-SubCell"/>
</dbReference>
<dbReference type="HAMAP" id="MF_00115">
    <property type="entry name" value="MscL"/>
    <property type="match status" value="1"/>
</dbReference>
<keyword evidence="8 11" id="KW-0406">Ion transport</keyword>
<sequence length="140" mass="15454">MNKFLNEFKEFAVKGNIIDLAVGVVIGGAFSKIVTSLVNDIIMPIVGMATGGINFSEYKIVLKESIGSIPAVTLNVGNFLQTSVDFLIVAFCIFIFVKTINKLKFTRKKEEAATKEENVAQTPEEVLLLRDIKDLLKNQN</sequence>
<dbReference type="Proteomes" id="UP000245695">
    <property type="component" value="Chromosome 1"/>
</dbReference>